<gene>
    <name evidence="2" type="ORF">GCM10007852_19220</name>
</gene>
<organism evidence="2 3">
    <name type="scientific">Agaribacter marinus</name>
    <dbReference type="NCBI Taxonomy" id="1431249"/>
    <lineage>
        <taxon>Bacteria</taxon>
        <taxon>Pseudomonadati</taxon>
        <taxon>Pseudomonadota</taxon>
        <taxon>Gammaproteobacteria</taxon>
        <taxon>Alteromonadales</taxon>
        <taxon>Alteromonadaceae</taxon>
        <taxon>Agaribacter</taxon>
    </lineage>
</organism>
<dbReference type="EMBL" id="BSOT01000005">
    <property type="protein sequence ID" value="GLR71014.1"/>
    <property type="molecule type" value="Genomic_DNA"/>
</dbReference>
<feature type="region of interest" description="Disordered" evidence="1">
    <location>
        <begin position="19"/>
        <end position="43"/>
    </location>
</feature>
<dbReference type="AlphaFoldDB" id="A0AA37WK40"/>
<keyword evidence="3" id="KW-1185">Reference proteome</keyword>
<evidence type="ECO:0000313" key="3">
    <source>
        <dbReference type="Proteomes" id="UP001156601"/>
    </source>
</evidence>
<proteinExistence type="predicted"/>
<name>A0AA37WK40_9ALTE</name>
<comment type="caution">
    <text evidence="2">The sequence shown here is derived from an EMBL/GenBank/DDBJ whole genome shotgun (WGS) entry which is preliminary data.</text>
</comment>
<accession>A0AA37WK40</accession>
<protein>
    <submittedName>
        <fullName evidence="2">Uncharacterized protein</fullName>
    </submittedName>
</protein>
<dbReference type="RefSeq" id="WP_284217312.1">
    <property type="nucleotide sequence ID" value="NZ_BSOT01000005.1"/>
</dbReference>
<dbReference type="Proteomes" id="UP001156601">
    <property type="component" value="Unassembled WGS sequence"/>
</dbReference>
<evidence type="ECO:0000313" key="2">
    <source>
        <dbReference type="EMBL" id="GLR71014.1"/>
    </source>
</evidence>
<reference evidence="2" key="2">
    <citation type="submission" date="2023-01" db="EMBL/GenBank/DDBJ databases">
        <title>Draft genome sequence of Agaribacter marinus strain NBRC 110023.</title>
        <authorList>
            <person name="Sun Q."/>
            <person name="Mori K."/>
        </authorList>
    </citation>
    <scope>NUCLEOTIDE SEQUENCE</scope>
    <source>
        <strain evidence="2">NBRC 110023</strain>
    </source>
</reference>
<evidence type="ECO:0000256" key="1">
    <source>
        <dbReference type="SAM" id="MobiDB-lite"/>
    </source>
</evidence>
<feature type="compositionally biased region" description="Low complexity" evidence="1">
    <location>
        <begin position="26"/>
        <end position="41"/>
    </location>
</feature>
<reference evidence="2" key="1">
    <citation type="journal article" date="2014" name="Int. J. Syst. Evol. Microbiol.">
        <title>Complete genome sequence of Corynebacterium casei LMG S-19264T (=DSM 44701T), isolated from a smear-ripened cheese.</title>
        <authorList>
            <consortium name="US DOE Joint Genome Institute (JGI-PGF)"/>
            <person name="Walter F."/>
            <person name="Albersmeier A."/>
            <person name="Kalinowski J."/>
            <person name="Ruckert C."/>
        </authorList>
    </citation>
    <scope>NUCLEOTIDE SEQUENCE</scope>
    <source>
        <strain evidence="2">NBRC 110023</strain>
    </source>
</reference>
<sequence length="216" mass="23396">MTAINNAVLNTDFSHSNGVAVTEQTSDGSNKKNISSGNKSGADSVAISSRAQNIQKLNEEFFAQGFASFSITTDFVTRLEEYGLVTAEEASGLINRVGGSENEAKSANSPTINEFIDFINDYSASLENDDPQHSLIDILQQAKEALENLSGNNKAINISSVTGQLQSYIDTHSDEIKDTDKKTFEQIVSALELADILTPSKNATKQVENYLSITKF</sequence>